<dbReference type="AlphaFoldDB" id="E4NDA8"/>
<proteinExistence type="predicted"/>
<sequence length="197" mass="20428">MTPTAHDYAWTADSSWFPDLRDSGYSLTLVRGRTPDEVLELLGAVPQGFGDGVDDVFDCQQELYAWLEDPDEDSYTVGALAVPGDGGDWTLLLALDRGAGVDGGRLAALSRGGGEAVQHGGGGGDGPAGRFRHYRDGEPRAVAGAEPDADGVQPGGGAGPEPALLALAERLTGVRVTEELVRDGAFVLGVVPDRELG</sequence>
<dbReference type="PATRIC" id="fig|452652.3.peg.3387"/>
<feature type="compositionally biased region" description="Gly residues" evidence="1">
    <location>
        <begin position="112"/>
        <end position="127"/>
    </location>
</feature>
<reference evidence="2 3" key="1">
    <citation type="journal article" date="2010" name="DNA Res.">
        <title>Genome sequence of Kitasatospora setae NBRC 14216T: an evolutionary snapshot of the family Streptomycetaceae.</title>
        <authorList>
            <person name="Ichikawa N."/>
            <person name="Oguchi A."/>
            <person name="Ikeda H."/>
            <person name="Ishikawa J."/>
            <person name="Kitani S."/>
            <person name="Watanabe Y."/>
            <person name="Nakamura S."/>
            <person name="Katano Y."/>
            <person name="Kishi E."/>
            <person name="Sasagawa M."/>
            <person name="Ankai A."/>
            <person name="Fukui S."/>
            <person name="Hashimoto Y."/>
            <person name="Kamata S."/>
            <person name="Otoguro M."/>
            <person name="Tanikawa S."/>
            <person name="Nihira T."/>
            <person name="Horinouchi S."/>
            <person name="Ohnishi Y."/>
            <person name="Hayakawa M."/>
            <person name="Kuzuyama T."/>
            <person name="Arisawa A."/>
            <person name="Nomoto F."/>
            <person name="Miura H."/>
            <person name="Takahashi Y."/>
            <person name="Fujita N."/>
        </authorList>
    </citation>
    <scope>NUCLEOTIDE SEQUENCE [LARGE SCALE GENOMIC DNA]</scope>
    <source>
        <strain evidence="3">ATCC 33774 / DSM 43861 / JCM 3304 / KCC A-0304 / NBRC 14216 / KM-6054</strain>
    </source>
</reference>
<dbReference type="EMBL" id="AP010968">
    <property type="protein sequence ID" value="BAJ29189.1"/>
    <property type="molecule type" value="Genomic_DNA"/>
</dbReference>
<evidence type="ECO:0000313" key="3">
    <source>
        <dbReference type="Proteomes" id="UP000007076"/>
    </source>
</evidence>
<dbReference type="InterPro" id="IPR045592">
    <property type="entry name" value="DUF6461"/>
</dbReference>
<accession>E4NDA8</accession>
<gene>
    <name evidence="2" type="ordered locus">KSE_33810</name>
</gene>
<evidence type="ECO:0000256" key="1">
    <source>
        <dbReference type="SAM" id="MobiDB-lite"/>
    </source>
</evidence>
<feature type="region of interest" description="Disordered" evidence="1">
    <location>
        <begin position="112"/>
        <end position="134"/>
    </location>
</feature>
<keyword evidence="3" id="KW-1185">Reference proteome</keyword>
<dbReference type="KEGG" id="ksk:KSE_33810"/>
<name>E4NDA8_KITSK</name>
<dbReference type="Pfam" id="PF20062">
    <property type="entry name" value="DUF6461"/>
    <property type="match status" value="2"/>
</dbReference>
<dbReference type="RefSeq" id="WP_014136496.1">
    <property type="nucleotide sequence ID" value="NC_016109.1"/>
</dbReference>
<organism evidence="2 3">
    <name type="scientific">Kitasatospora setae (strain ATCC 33774 / DSM 43861 / JCM 3304 / KCC A-0304 / NBRC 14216 / KM-6054)</name>
    <name type="common">Streptomyces setae</name>
    <dbReference type="NCBI Taxonomy" id="452652"/>
    <lineage>
        <taxon>Bacteria</taxon>
        <taxon>Bacillati</taxon>
        <taxon>Actinomycetota</taxon>
        <taxon>Actinomycetes</taxon>
        <taxon>Kitasatosporales</taxon>
        <taxon>Streptomycetaceae</taxon>
        <taxon>Kitasatospora</taxon>
    </lineage>
</organism>
<dbReference type="STRING" id="452652.KSE_33810"/>
<protein>
    <submittedName>
        <fullName evidence="2">Uncharacterized protein</fullName>
    </submittedName>
</protein>
<dbReference type="Proteomes" id="UP000007076">
    <property type="component" value="Chromosome"/>
</dbReference>
<dbReference type="HOGENOM" id="CLU_083331_0_0_11"/>
<evidence type="ECO:0000313" key="2">
    <source>
        <dbReference type="EMBL" id="BAJ29189.1"/>
    </source>
</evidence>
<dbReference type="eggNOG" id="ENOG50340CM">
    <property type="taxonomic scope" value="Bacteria"/>
</dbReference>